<gene>
    <name evidence="1" type="ORF">KME15_24545</name>
</gene>
<organism evidence="1 2">
    <name type="scientific">Drouetiella hepatica Uher 2000/2452</name>
    <dbReference type="NCBI Taxonomy" id="904376"/>
    <lineage>
        <taxon>Bacteria</taxon>
        <taxon>Bacillati</taxon>
        <taxon>Cyanobacteriota</taxon>
        <taxon>Cyanophyceae</taxon>
        <taxon>Oculatellales</taxon>
        <taxon>Oculatellaceae</taxon>
        <taxon>Drouetiella</taxon>
    </lineage>
</organism>
<sequence length="68" mass="7783">MTTMQMVRIPREILRNLAEAIYAQSKSDEELSKALESLRQLPETTIGYEVARFVDTRRAMSLPTLRVG</sequence>
<evidence type="ECO:0000313" key="1">
    <source>
        <dbReference type="EMBL" id="MBW4661849.1"/>
    </source>
</evidence>
<dbReference type="EMBL" id="JAHHHD010000047">
    <property type="protein sequence ID" value="MBW4661849.1"/>
    <property type="molecule type" value="Genomic_DNA"/>
</dbReference>
<dbReference type="Proteomes" id="UP000757435">
    <property type="component" value="Unassembled WGS sequence"/>
</dbReference>
<reference evidence="1" key="2">
    <citation type="journal article" date="2022" name="Microbiol. Resour. Announc.">
        <title>Metagenome Sequencing to Explore Phylogenomics of Terrestrial Cyanobacteria.</title>
        <authorList>
            <person name="Ward R.D."/>
            <person name="Stajich J.E."/>
            <person name="Johansen J.R."/>
            <person name="Huntemann M."/>
            <person name="Clum A."/>
            <person name="Foster B."/>
            <person name="Foster B."/>
            <person name="Roux S."/>
            <person name="Palaniappan K."/>
            <person name="Varghese N."/>
            <person name="Mukherjee S."/>
            <person name="Reddy T.B.K."/>
            <person name="Daum C."/>
            <person name="Copeland A."/>
            <person name="Chen I.A."/>
            <person name="Ivanova N.N."/>
            <person name="Kyrpides N.C."/>
            <person name="Shapiro N."/>
            <person name="Eloe-Fadrosh E.A."/>
            <person name="Pietrasiak N."/>
        </authorList>
    </citation>
    <scope>NUCLEOTIDE SEQUENCE</scope>
    <source>
        <strain evidence="1">UHER 2000/2452</strain>
    </source>
</reference>
<dbReference type="AlphaFoldDB" id="A0A951UQD5"/>
<name>A0A951UQD5_9CYAN</name>
<comment type="caution">
    <text evidence="1">The sequence shown here is derived from an EMBL/GenBank/DDBJ whole genome shotgun (WGS) entry which is preliminary data.</text>
</comment>
<accession>A0A951UQD5</accession>
<protein>
    <submittedName>
        <fullName evidence="1">Uncharacterized protein</fullName>
    </submittedName>
</protein>
<reference evidence="1" key="1">
    <citation type="submission" date="2021-05" db="EMBL/GenBank/DDBJ databases">
        <authorList>
            <person name="Pietrasiak N."/>
            <person name="Ward R."/>
            <person name="Stajich J.E."/>
            <person name="Kurbessoian T."/>
        </authorList>
    </citation>
    <scope>NUCLEOTIDE SEQUENCE</scope>
    <source>
        <strain evidence="1">UHER 2000/2452</strain>
    </source>
</reference>
<proteinExistence type="predicted"/>
<evidence type="ECO:0000313" key="2">
    <source>
        <dbReference type="Proteomes" id="UP000757435"/>
    </source>
</evidence>